<evidence type="ECO:0000313" key="2">
    <source>
        <dbReference type="Proteomes" id="UP001139955"/>
    </source>
</evidence>
<dbReference type="Proteomes" id="UP001139955">
    <property type="component" value="Unassembled WGS sequence"/>
</dbReference>
<reference evidence="1" key="1">
    <citation type="submission" date="2022-09" db="EMBL/GenBank/DDBJ databases">
        <authorList>
            <person name="Cesa-Luna C."/>
            <person name="Girard L."/>
            <person name="Lood C."/>
            <person name="Hofte M."/>
            <person name="De Mot R."/>
        </authorList>
    </citation>
    <scope>NUCLEOTIDE SEQUENCE</scope>
    <source>
        <strain evidence="1">B1M3-32</strain>
    </source>
</reference>
<dbReference type="AlphaFoldDB" id="A0A9X2XF06"/>
<organism evidence="1 2">
    <name type="scientific">Pseudomonas koreensis</name>
    <dbReference type="NCBI Taxonomy" id="198620"/>
    <lineage>
        <taxon>Bacteria</taxon>
        <taxon>Pseudomonadati</taxon>
        <taxon>Pseudomonadota</taxon>
        <taxon>Gammaproteobacteria</taxon>
        <taxon>Pseudomonadales</taxon>
        <taxon>Pseudomonadaceae</taxon>
        <taxon>Pseudomonas</taxon>
    </lineage>
</organism>
<keyword evidence="2" id="KW-1185">Reference proteome</keyword>
<dbReference type="SUPFAM" id="SSF52096">
    <property type="entry name" value="ClpP/crotonase"/>
    <property type="match status" value="1"/>
</dbReference>
<dbReference type="InterPro" id="IPR029045">
    <property type="entry name" value="ClpP/crotonase-like_dom_sf"/>
</dbReference>
<reference evidence="1" key="2">
    <citation type="journal article" date="2023" name="mSystems">
        <title>Charting the Lipopeptidome of Nonpathogenic Pseudomonas.</title>
        <authorList>
            <person name="Cesa-Luna C."/>
            <person name="Geudens N."/>
            <person name="Girard L."/>
            <person name="De Roo V."/>
            <person name="Maklad H.R."/>
            <person name="Martins J.C."/>
            <person name="Hofte M."/>
            <person name="De Mot R."/>
        </authorList>
    </citation>
    <scope>NUCLEOTIDE SEQUENCE</scope>
    <source>
        <strain evidence="1">B1M3-32</strain>
    </source>
</reference>
<evidence type="ECO:0000313" key="1">
    <source>
        <dbReference type="EMBL" id="MCU7247388.1"/>
    </source>
</evidence>
<gene>
    <name evidence="1" type="ORF">OC940_06200</name>
</gene>
<dbReference type="EMBL" id="JAOSKY010000002">
    <property type="protein sequence ID" value="MCU7247388.1"/>
    <property type="molecule type" value="Genomic_DNA"/>
</dbReference>
<proteinExistence type="predicted"/>
<protein>
    <submittedName>
        <fullName evidence="1">Uncharacterized protein</fullName>
    </submittedName>
</protein>
<accession>A0A9X2XF06</accession>
<comment type="caution">
    <text evidence="1">The sequence shown here is derived from an EMBL/GenBank/DDBJ whole genome shotgun (WGS) entry which is preliminary data.</text>
</comment>
<sequence length="250" mass="27508">MLKKIFVLIRNAFFLAFFLFLGALTVCTVAPMLWHSIFPSEAVEVADKSIEIKKAMLGDACNKENTDCKKNVLIIIGAIDDGTLSAVEQVAEKTKFDTVCFNSPGGNADAAQRIGNWIKSNNLNTCLAERYKLENGVTTSKVQCQSACPYLLLMGKTRTALGSDFNIGVHRSGVPVDLCVCHFKLNEFWPYFYTSGYRDMLGRSDEAEIHQSLLSDSLEVDSTSIHRLTQAELEKYAVFNAIGAAGPSTQ</sequence>
<name>A0A9X2XF06_9PSED</name>
<dbReference type="RefSeq" id="WP_262146578.1">
    <property type="nucleotide sequence ID" value="NZ_JAOSKY010000002.1"/>
</dbReference>